<proteinExistence type="inferred from homology"/>
<keyword evidence="8" id="KW-0862">Zinc</keyword>
<keyword evidence="7 10" id="KW-0863">Zinc-finger</keyword>
<feature type="region of interest" description="Disordered" evidence="11">
    <location>
        <begin position="1060"/>
        <end position="1085"/>
    </location>
</feature>
<sequence length="1861" mass="207718">MAVGEEELNSHIRVLTVDGLKTVIRTLNTQLHLKLRLSGNKSDFVDRIEDTLDHYKNNNAGHYQIARDVVVQISTTGVYSRPASGSGPRAPPPSIHAARPTTAATAALKPKALTWKHNPFQSIVRQISDVAVLHEARDKSLRSVLLEFRIPNDFSYQIYQSRIVPSNPVRYQLRIYAASSDFHKPHLFDDHLPIEFPVLCDLKINGSTLKTNTRGVRNQPGTAAPPDADCDKKLVIEPGASNTLEVVYRDTHKKHFVVVNLVEQYSCDQLVNMVKEQPQIPASVVLNKFRSLQDSDDVVTGSSTVSLKCPIGFFRMNTPIRSVASQSLQCFDASSFFSINEQLPTFTDPSSNKPIKFKDLAVDQFTYDILQATPADYDSVVVEPDAEWHTEDGKFGSEAWMRAKDEGRIPEFNKQPKQEDDEEKKEREKPARGKKDKSTEVLSLSSDDEDDEAFSAKKAPPPRQPQVIDLTLSSDEEDGPDNTTTTANTSFAPPLDPTDSVQEIRAPASLKRGRESEDKGEEAKRRNVEGGEGPINISSNVTSNVTSAAQSPSVVSTPPTLQNGIAGVNGDGQAQNDTRDATPRDKSQTVQPPQSEAPQSGQAAVPSRNASESATQGHAVTATQTAQQPAPQASSLPPLSLPSAQSQPHPLPPRPTTNYQPSQQYRPPSNPFSQASLPSSLQSLSQPHAPQNPFRPAFTTPYQSQPPQPAQETHQEQQQQQEMQQPRLNNLQPPPTASFPPRPRPPPQLPRPTYAKPQTAIYRSSSQRKTNGSNNYSTCLSVDYVPPVAMAGAPPAFDSFPDVSGGGGERAQQLQQRAPRRRDDPEWRRERERERSRSKGGDNSGSSHRDAPRKKPRRGDSGGADATKSGSSNSSKNHRSKNSQTMQDPYATFEQATQRRSKPAESSSARHSSNTVASIIDFRPPKLTVDDKRLFYTSSFAHRDMLTLDCPELSTIPRYRRSGGGRVLGLDRDIRISVKVKHGSRDVVLPSANASRSLRSYKTRMPERESNVRRVVPSRTAMQTDVDYVPLVSHRKKEKQREKHQRGFLTFDVDYRGVQGPAKSSTVDEDVRASSSEESDGDSDEVDVFKARHDDTVKKRIEWDRHLREHPQDVQGWLDYAHFQKDVVLNEKVDYSRKALQSVVLDMQYQVLNKALSHQPRNLDLVVKKLDCGAKGSREGMAKEFRTALHNHKGQPGVDKIWKAYIDYVQCHASIEVPGDLFPNDHDRMCAFEIVSKTYEEALADLNALATSDDCLVEVLTRYCSYLLSAGYTERVYSLYQALLELNFRGMEVDQLAMSWDDPRYRRVGGEQLDDDDERAVYELEYPGQPTYKLREWYKYERDNDNGDNAFPVAGELNDSTDPFRSAIWEVDVLPFLFVLRSVSSKMRLVDSMLGVFGIGVAAGGLSTNETLLHDPLLQVEKAAQGHHALQPQYVNTLFPLSEVSPVVENEHSEHLHRIVDDLGILHLQMLLHRGDNAKLKSILASHADKKYLYDIYARIQYARGKVDSARKVYRECIKGLSGEEEHTHMRISFCYSWSLMEFVSGNLTASLNVLCDGLGAGEGAAIDLAKEQTTISILKARKAWSAHAASSPTASFEVVSCRALLEYLASKSVDKAVSVYEASLEQTVRPSYNHEVLLTELVGFVATVGKLRDADRSVQLPSVDTVKRIIDAACTLYPHNAFFRQSRLLNIGRYGGSRQLFADEVSEDAYAATYIQTVEEIIRKGKSSNANYINKARNVLVTGIQSQHAKHAESLWKHFYHLEMHEAKDEKAAKKMLLTSLAFCPWSKTLHMLLFKLSKGGDDSELLQVLTLMDKYGMRLRIDPETYLKRAVEAVVRGEEKEKAEAVEEASEDSDEEMFM</sequence>
<dbReference type="InterPro" id="IPR013633">
    <property type="entry name" value="NRDE-2"/>
</dbReference>
<feature type="compositionally biased region" description="Basic and acidic residues" evidence="11">
    <location>
        <begin position="512"/>
        <end position="529"/>
    </location>
</feature>
<evidence type="ECO:0000313" key="14">
    <source>
        <dbReference type="EMBL" id="TIA88684.1"/>
    </source>
</evidence>
<dbReference type="InterPro" id="IPR011990">
    <property type="entry name" value="TPR-like_helical_dom_sf"/>
</dbReference>
<evidence type="ECO:0000256" key="7">
    <source>
        <dbReference type="ARBA" id="ARBA00022771"/>
    </source>
</evidence>
<accession>A0A4T0FMH7</accession>
<evidence type="ECO:0000256" key="11">
    <source>
        <dbReference type="SAM" id="MobiDB-lite"/>
    </source>
</evidence>
<evidence type="ECO:0000256" key="8">
    <source>
        <dbReference type="ARBA" id="ARBA00022833"/>
    </source>
</evidence>
<comment type="similarity">
    <text evidence="4">Belongs to the NRDE2 family.</text>
</comment>
<dbReference type="GO" id="GO:0031048">
    <property type="term" value="P:regulatory ncRNA-mediated heterochromatin formation"/>
    <property type="evidence" value="ECO:0007669"/>
    <property type="project" value="TreeGrafter"/>
</dbReference>
<keyword evidence="5" id="KW-0479">Metal-binding</keyword>
<feature type="domain" description="SP-RING-type" evidence="12">
    <location>
        <begin position="293"/>
        <end position="379"/>
    </location>
</feature>
<feature type="compositionally biased region" description="Polar residues" evidence="11">
    <location>
        <begin position="550"/>
        <end position="563"/>
    </location>
</feature>
<feature type="compositionally biased region" description="Polar residues" evidence="11">
    <location>
        <begin position="761"/>
        <end position="780"/>
    </location>
</feature>
<evidence type="ECO:0000256" key="1">
    <source>
        <dbReference type="ARBA" id="ARBA00004123"/>
    </source>
</evidence>
<dbReference type="GO" id="GO:1902369">
    <property type="term" value="P:negative regulation of RNA catabolic process"/>
    <property type="evidence" value="ECO:0007669"/>
    <property type="project" value="TreeGrafter"/>
</dbReference>
<dbReference type="SMART" id="SM00386">
    <property type="entry name" value="HAT"/>
    <property type="match status" value="4"/>
</dbReference>
<protein>
    <submittedName>
        <fullName evidence="14">Uncharacterized protein</fullName>
    </submittedName>
</protein>
<dbReference type="SUPFAM" id="SSF48452">
    <property type="entry name" value="TPR-like"/>
    <property type="match status" value="1"/>
</dbReference>
<dbReference type="Pfam" id="PF02891">
    <property type="entry name" value="zf-MIZ"/>
    <property type="match status" value="1"/>
</dbReference>
<feature type="compositionally biased region" description="Polar residues" evidence="11">
    <location>
        <begin position="481"/>
        <end position="491"/>
    </location>
</feature>
<keyword evidence="9" id="KW-0539">Nucleus</keyword>
<dbReference type="PROSITE" id="PS51466">
    <property type="entry name" value="PINIT"/>
    <property type="match status" value="1"/>
</dbReference>
<dbReference type="Pfam" id="PF14324">
    <property type="entry name" value="PINIT"/>
    <property type="match status" value="1"/>
</dbReference>
<feature type="compositionally biased region" description="Low complexity" evidence="11">
    <location>
        <begin position="673"/>
        <end position="691"/>
    </location>
</feature>
<feature type="domain" description="PINIT" evidence="13">
    <location>
        <begin position="103"/>
        <end position="265"/>
    </location>
</feature>
<comment type="caution">
    <text evidence="14">The sequence shown here is derived from an EMBL/GenBank/DDBJ whole genome shotgun (WGS) entry which is preliminary data.</text>
</comment>
<dbReference type="GO" id="GO:0006396">
    <property type="term" value="P:RNA processing"/>
    <property type="evidence" value="ECO:0007669"/>
    <property type="project" value="InterPro"/>
</dbReference>
<keyword evidence="15" id="KW-1185">Reference proteome</keyword>
<organism evidence="14 15">
    <name type="scientific">Wallemia hederae</name>
    <dbReference type="NCBI Taxonomy" id="1540922"/>
    <lineage>
        <taxon>Eukaryota</taxon>
        <taxon>Fungi</taxon>
        <taxon>Dikarya</taxon>
        <taxon>Basidiomycota</taxon>
        <taxon>Wallemiomycotina</taxon>
        <taxon>Wallemiomycetes</taxon>
        <taxon>Wallemiales</taxon>
        <taxon>Wallemiaceae</taxon>
        <taxon>Wallemia</taxon>
    </lineage>
</organism>
<dbReference type="InterPro" id="IPR038654">
    <property type="entry name" value="PINIT_sf"/>
</dbReference>
<dbReference type="InterPro" id="IPR003107">
    <property type="entry name" value="HAT"/>
</dbReference>
<dbReference type="PANTHER" id="PTHR13471">
    <property type="entry name" value="TETRATRICOPEPTIDE-LIKE HELICAL"/>
    <property type="match status" value="1"/>
</dbReference>
<reference evidence="14 15" key="1">
    <citation type="submission" date="2019-03" db="EMBL/GenBank/DDBJ databases">
        <title>Sequencing 23 genomes of Wallemia ichthyophaga.</title>
        <authorList>
            <person name="Gostincar C."/>
        </authorList>
    </citation>
    <scope>NUCLEOTIDE SEQUENCE [LARGE SCALE GENOMIC DNA]</scope>
    <source>
        <strain evidence="14 15">EXF-5753</strain>
    </source>
</reference>
<dbReference type="Proteomes" id="UP000310189">
    <property type="component" value="Unassembled WGS sequence"/>
</dbReference>
<gene>
    <name evidence="14" type="ORF">E3P99_02445</name>
</gene>
<dbReference type="PROSITE" id="PS51044">
    <property type="entry name" value="ZF_SP_RING"/>
    <property type="match status" value="1"/>
</dbReference>
<feature type="compositionally biased region" description="Polar residues" evidence="11">
    <location>
        <begin position="588"/>
        <end position="625"/>
    </location>
</feature>
<evidence type="ECO:0000256" key="3">
    <source>
        <dbReference type="ARBA" id="ARBA00005383"/>
    </source>
</evidence>
<dbReference type="InterPro" id="IPR023321">
    <property type="entry name" value="PINIT"/>
</dbReference>
<feature type="compositionally biased region" description="Low complexity" evidence="11">
    <location>
        <begin position="535"/>
        <end position="549"/>
    </location>
</feature>
<evidence type="ECO:0000256" key="9">
    <source>
        <dbReference type="ARBA" id="ARBA00023242"/>
    </source>
</evidence>
<name>A0A4T0FMH7_9BASI</name>
<dbReference type="GO" id="GO:0008270">
    <property type="term" value="F:zinc ion binding"/>
    <property type="evidence" value="ECO:0007669"/>
    <property type="project" value="UniProtKB-KW"/>
</dbReference>
<feature type="compositionally biased region" description="Low complexity" evidence="11">
    <location>
        <begin position="785"/>
        <end position="796"/>
    </location>
</feature>
<comment type="subcellular location">
    <subcellularLocation>
        <location evidence="1">Nucleus</location>
    </subcellularLocation>
</comment>
<dbReference type="InterPro" id="IPR004181">
    <property type="entry name" value="Znf_MIZ"/>
</dbReference>
<evidence type="ECO:0000256" key="5">
    <source>
        <dbReference type="ARBA" id="ARBA00022723"/>
    </source>
</evidence>
<evidence type="ECO:0000259" key="12">
    <source>
        <dbReference type="PROSITE" id="PS51044"/>
    </source>
</evidence>
<dbReference type="Gene3D" id="1.25.40.10">
    <property type="entry name" value="Tetratricopeptide repeat domain"/>
    <property type="match status" value="2"/>
</dbReference>
<feature type="compositionally biased region" description="Polar residues" evidence="11">
    <location>
        <begin position="894"/>
        <end position="914"/>
    </location>
</feature>
<feature type="compositionally biased region" description="Basic and acidic residues" evidence="11">
    <location>
        <begin position="405"/>
        <end position="439"/>
    </location>
</feature>
<feature type="region of interest" description="Disordered" evidence="11">
    <location>
        <begin position="1840"/>
        <end position="1861"/>
    </location>
</feature>
<comment type="pathway">
    <text evidence="2">Protein modification; protein sumoylation.</text>
</comment>
<evidence type="ECO:0000256" key="4">
    <source>
        <dbReference type="ARBA" id="ARBA00009265"/>
    </source>
</evidence>
<feature type="compositionally biased region" description="Polar residues" evidence="11">
    <location>
        <begin position="656"/>
        <end position="667"/>
    </location>
</feature>
<dbReference type="GO" id="GO:0016925">
    <property type="term" value="P:protein sumoylation"/>
    <property type="evidence" value="ECO:0007669"/>
    <property type="project" value="UniProtKB-UniPathway"/>
</dbReference>
<dbReference type="Gene3D" id="3.30.40.10">
    <property type="entry name" value="Zinc/RING finger domain, C3HC4 (zinc finger)"/>
    <property type="match status" value="1"/>
</dbReference>
<evidence type="ECO:0000313" key="15">
    <source>
        <dbReference type="Proteomes" id="UP000310189"/>
    </source>
</evidence>
<evidence type="ECO:0000256" key="10">
    <source>
        <dbReference type="PROSITE-ProRule" id="PRU00452"/>
    </source>
</evidence>
<feature type="compositionally biased region" description="Basic and acidic residues" evidence="11">
    <location>
        <begin position="821"/>
        <end position="840"/>
    </location>
</feature>
<dbReference type="Gene3D" id="2.60.120.780">
    <property type="entry name" value="PINIT domain"/>
    <property type="match status" value="1"/>
</dbReference>
<feature type="compositionally biased region" description="Low complexity" evidence="11">
    <location>
        <begin position="626"/>
        <end position="648"/>
    </location>
</feature>
<feature type="compositionally biased region" description="Basic and acidic residues" evidence="11">
    <location>
        <begin position="577"/>
        <end position="587"/>
    </location>
</feature>
<feature type="compositionally biased region" description="Pro residues" evidence="11">
    <location>
        <begin position="732"/>
        <end position="750"/>
    </location>
</feature>
<comment type="similarity">
    <text evidence="3">Belongs to the PIAS family.</text>
</comment>
<dbReference type="EMBL" id="SPNW01000035">
    <property type="protein sequence ID" value="TIA88684.1"/>
    <property type="molecule type" value="Genomic_DNA"/>
</dbReference>
<dbReference type="InterPro" id="IPR013083">
    <property type="entry name" value="Znf_RING/FYVE/PHD"/>
</dbReference>
<evidence type="ECO:0000256" key="6">
    <source>
        <dbReference type="ARBA" id="ARBA00022737"/>
    </source>
</evidence>
<dbReference type="GO" id="GO:0071013">
    <property type="term" value="C:catalytic step 2 spliceosome"/>
    <property type="evidence" value="ECO:0007669"/>
    <property type="project" value="TreeGrafter"/>
</dbReference>
<evidence type="ECO:0000256" key="2">
    <source>
        <dbReference type="ARBA" id="ARBA00004718"/>
    </source>
</evidence>
<evidence type="ECO:0000259" key="13">
    <source>
        <dbReference type="PROSITE" id="PS51466"/>
    </source>
</evidence>
<dbReference type="PANTHER" id="PTHR13471:SF0">
    <property type="entry name" value="NUCLEAR EXOSOME REGULATOR NRDE2"/>
    <property type="match status" value="1"/>
</dbReference>
<feature type="region of interest" description="Disordered" evidence="11">
    <location>
        <begin position="405"/>
        <end position="914"/>
    </location>
</feature>
<dbReference type="Pfam" id="PF08424">
    <property type="entry name" value="NRDE-2"/>
    <property type="match status" value="1"/>
</dbReference>
<dbReference type="UniPathway" id="UPA00886"/>
<feature type="compositionally biased region" description="Acidic residues" evidence="11">
    <location>
        <begin position="1848"/>
        <end position="1861"/>
    </location>
</feature>
<dbReference type="OrthoDB" id="297219at2759"/>
<feature type="compositionally biased region" description="Low complexity" evidence="11">
    <location>
        <begin position="710"/>
        <end position="731"/>
    </location>
</feature>
<keyword evidence="6" id="KW-0677">Repeat</keyword>